<dbReference type="InterPro" id="IPR041019">
    <property type="entry name" value="TIG1_plexin"/>
</dbReference>
<dbReference type="GO" id="GO:0002116">
    <property type="term" value="C:semaphorin receptor complex"/>
    <property type="evidence" value="ECO:0007669"/>
    <property type="project" value="TreeGrafter"/>
</dbReference>
<dbReference type="GO" id="GO:0017154">
    <property type="term" value="F:semaphorin receptor activity"/>
    <property type="evidence" value="ECO:0007669"/>
    <property type="project" value="InterPro"/>
</dbReference>
<keyword evidence="11" id="KW-0325">Glycoprotein</keyword>
<dbReference type="InterPro" id="IPR036352">
    <property type="entry name" value="Semap_dom_sf"/>
</dbReference>
<keyword evidence="4 13" id="KW-0812">Transmembrane</keyword>
<evidence type="ECO:0000256" key="12">
    <source>
        <dbReference type="PROSITE-ProRule" id="PRU00352"/>
    </source>
</evidence>
<evidence type="ECO:0000256" key="14">
    <source>
        <dbReference type="SAM" id="SignalP"/>
    </source>
</evidence>
<keyword evidence="6" id="KW-0677">Repeat</keyword>
<evidence type="ECO:0000256" key="2">
    <source>
        <dbReference type="ARBA" id="ARBA00010297"/>
    </source>
</evidence>
<feature type="signal peptide" evidence="14">
    <location>
        <begin position="1"/>
        <end position="22"/>
    </location>
</feature>
<reference evidence="17" key="1">
    <citation type="submission" date="2016-11" db="UniProtKB">
        <authorList>
            <consortium name="WormBaseParasite"/>
        </authorList>
    </citation>
    <scope>IDENTIFICATION</scope>
</reference>
<dbReference type="CDD" id="cd12205">
    <property type="entry name" value="RasGAP_plexin"/>
    <property type="match status" value="1"/>
</dbReference>
<dbReference type="CDD" id="cd11236">
    <property type="entry name" value="Sema_plexin_like"/>
    <property type="match status" value="1"/>
</dbReference>
<dbReference type="PANTHER" id="PTHR22625">
    <property type="entry name" value="PLEXIN"/>
    <property type="match status" value="1"/>
</dbReference>
<dbReference type="Pfam" id="PF01403">
    <property type="entry name" value="Sema"/>
    <property type="match status" value="1"/>
</dbReference>
<protein>
    <submittedName>
        <fullName evidence="17">Sema domain-containing protein</fullName>
    </submittedName>
</protein>
<keyword evidence="8 13" id="KW-1133">Transmembrane helix</keyword>
<dbReference type="InterPro" id="IPR001627">
    <property type="entry name" value="Semap_dom"/>
</dbReference>
<dbReference type="InterPro" id="IPR041362">
    <property type="entry name" value="TIG2_plexin"/>
</dbReference>
<keyword evidence="5 14" id="KW-0732">Signal</keyword>
<evidence type="ECO:0000256" key="8">
    <source>
        <dbReference type="ARBA" id="ARBA00022989"/>
    </source>
</evidence>
<dbReference type="Gene3D" id="3.10.20.90">
    <property type="entry name" value="Phosphatidylinositol 3-kinase Catalytic Subunit, Chain A, domain 1"/>
    <property type="match status" value="1"/>
</dbReference>
<keyword evidence="7" id="KW-0524">Neurogenesis</keyword>
<dbReference type="SUPFAM" id="SSF81296">
    <property type="entry name" value="E set domains"/>
    <property type="match status" value="4"/>
</dbReference>
<dbReference type="GO" id="GO:0008360">
    <property type="term" value="P:regulation of cell shape"/>
    <property type="evidence" value="ECO:0007669"/>
    <property type="project" value="TreeGrafter"/>
</dbReference>
<dbReference type="InterPro" id="IPR015943">
    <property type="entry name" value="WD40/YVTN_repeat-like_dom_sf"/>
</dbReference>
<dbReference type="SMART" id="SM00423">
    <property type="entry name" value="PSI"/>
    <property type="match status" value="3"/>
</dbReference>
<dbReference type="CDD" id="cd00603">
    <property type="entry name" value="IPT_PCSR"/>
    <property type="match status" value="1"/>
</dbReference>
<evidence type="ECO:0000256" key="13">
    <source>
        <dbReference type="SAM" id="Phobius"/>
    </source>
</evidence>
<dbReference type="InterPro" id="IPR016201">
    <property type="entry name" value="PSI"/>
</dbReference>
<name>A0A1I7Y8E0_9BILA</name>
<feature type="chain" id="PRO_5009311867" evidence="14">
    <location>
        <begin position="23"/>
        <end position="1824"/>
    </location>
</feature>
<organism evidence="16 17">
    <name type="scientific">Steinernema glaseri</name>
    <dbReference type="NCBI Taxonomy" id="37863"/>
    <lineage>
        <taxon>Eukaryota</taxon>
        <taxon>Metazoa</taxon>
        <taxon>Ecdysozoa</taxon>
        <taxon>Nematoda</taxon>
        <taxon>Chromadorea</taxon>
        <taxon>Rhabditida</taxon>
        <taxon>Tylenchina</taxon>
        <taxon>Panagrolaimomorpha</taxon>
        <taxon>Strongyloidoidea</taxon>
        <taxon>Steinernematidae</taxon>
        <taxon>Steinernema</taxon>
    </lineage>
</organism>
<comment type="similarity">
    <text evidence="2">Belongs to the plexin family.</text>
</comment>
<dbReference type="InterPro" id="IPR014756">
    <property type="entry name" value="Ig_E-set"/>
</dbReference>
<dbReference type="InterPro" id="IPR008936">
    <property type="entry name" value="Rho_GTPase_activation_prot"/>
</dbReference>
<evidence type="ECO:0000256" key="1">
    <source>
        <dbReference type="ARBA" id="ARBA00004251"/>
    </source>
</evidence>
<dbReference type="SUPFAM" id="SSF103575">
    <property type="entry name" value="Plexin repeat"/>
    <property type="match status" value="1"/>
</dbReference>
<dbReference type="InterPro" id="IPR013783">
    <property type="entry name" value="Ig-like_fold"/>
</dbReference>
<evidence type="ECO:0000256" key="7">
    <source>
        <dbReference type="ARBA" id="ARBA00022902"/>
    </source>
</evidence>
<evidence type="ECO:0000256" key="6">
    <source>
        <dbReference type="ARBA" id="ARBA00022737"/>
    </source>
</evidence>
<dbReference type="GO" id="GO:0008045">
    <property type="term" value="P:motor neuron axon guidance"/>
    <property type="evidence" value="ECO:0007669"/>
    <property type="project" value="TreeGrafter"/>
</dbReference>
<evidence type="ECO:0000259" key="15">
    <source>
        <dbReference type="PROSITE" id="PS51004"/>
    </source>
</evidence>
<comment type="subcellular location">
    <subcellularLocation>
        <location evidence="1">Cell membrane</location>
        <topology evidence="1">Single-pass type I membrane protein</topology>
    </subcellularLocation>
</comment>
<dbReference type="GO" id="GO:0050772">
    <property type="term" value="P:positive regulation of axonogenesis"/>
    <property type="evidence" value="ECO:0007669"/>
    <property type="project" value="TreeGrafter"/>
</dbReference>
<accession>A0A1I7Y8E0</accession>
<dbReference type="SUPFAM" id="SSF48350">
    <property type="entry name" value="GTPase activation domain, GAP"/>
    <property type="match status" value="1"/>
</dbReference>
<evidence type="ECO:0000256" key="4">
    <source>
        <dbReference type="ARBA" id="ARBA00022692"/>
    </source>
</evidence>
<feature type="domain" description="Sema" evidence="15">
    <location>
        <begin position="9"/>
        <end position="447"/>
    </location>
</feature>
<dbReference type="PROSITE" id="PS51004">
    <property type="entry name" value="SEMA"/>
    <property type="match status" value="1"/>
</dbReference>
<dbReference type="Pfam" id="PF01833">
    <property type="entry name" value="TIG"/>
    <property type="match status" value="3"/>
</dbReference>
<evidence type="ECO:0000256" key="11">
    <source>
        <dbReference type="ARBA" id="ARBA00023180"/>
    </source>
</evidence>
<evidence type="ECO:0000256" key="9">
    <source>
        <dbReference type="ARBA" id="ARBA00023136"/>
    </source>
</evidence>
<dbReference type="GO" id="GO:0030334">
    <property type="term" value="P:regulation of cell migration"/>
    <property type="evidence" value="ECO:0007669"/>
    <property type="project" value="TreeGrafter"/>
</dbReference>
<keyword evidence="10" id="KW-1015">Disulfide bond</keyword>
<evidence type="ECO:0000313" key="16">
    <source>
        <dbReference type="Proteomes" id="UP000095287"/>
    </source>
</evidence>
<keyword evidence="3" id="KW-1003">Cell membrane</keyword>
<dbReference type="SMART" id="SM00630">
    <property type="entry name" value="Sema"/>
    <property type="match status" value="1"/>
</dbReference>
<dbReference type="Gene3D" id="2.60.40.10">
    <property type="entry name" value="Immunoglobulins"/>
    <property type="match status" value="4"/>
</dbReference>
<dbReference type="Pfam" id="PF18020">
    <property type="entry name" value="TIG_2"/>
    <property type="match status" value="1"/>
</dbReference>
<dbReference type="InterPro" id="IPR031148">
    <property type="entry name" value="Plexin"/>
</dbReference>
<dbReference type="Pfam" id="PF01437">
    <property type="entry name" value="PSI"/>
    <property type="match status" value="1"/>
</dbReference>
<sequence>MFAVHILPLILLYLGHLHVCHANPRILSTYQAKTDINNVVIIGDKVYVGAVNKLLSLNTTDLSLIHEVDTGPVLDSPFCNFDSSSCIRASSLKQTDNHNKILHATSEGVLACGSVRQGVCDVRSLKNIHEVLQSGTVPIAANSANSSTVSLIGNSGYLYVAATYSGDSPYRENFPAIATREPPLYYTINSGSIEGEAAVQIRAEYRSRFRVSYVGAFFDEHYVYYASVQNKYVQAPSLANPLVSKIIRICANDQRYVSYSEIELQCRGADNTNFNVIQGLSVDQDRLIGIFIDGSGSQSAICIFDMQKVRLTFWYNIDRCRGGALTRGLPHIGRDSKCTNKSHLPLSEDTCQLGVGGSIEADAVAAVQYSDKSLAAVAARSIGKTTLVVVGSKSGEILQFHLHGEHLINLAKYADFVAGLDPISHLVFIDDDKYLAVSGKEIITLRTSTCQQYTTCESCTTSADPLCGWCLFEGSCTSISFCANGLTEKCPRSTGAATPANSSVQVTDVRVFLPAENLPEPVDTNYECYFGSQHAPADWAVSGINCPLPRSLPVIPTGVDHIVVPLEVRTAQSSKPILASNYTFYDCNQHSICSSCSASQWRCSWCSAERRCISEGGYCSGNGTSTCVHIDNSTETLVANGANASIVFPVVNLAKSGRSAGLICRIRTDSSYVTVEAKVKNDLVQCQPTQLSYVAETPTTNYDLELVRGSELIDRTHVTMFKCSEMASDCSQCLALDPKWSCTWCSAGCQNSNFCARPPKSSRPDTLCTKPTIQSFEPRWGPISGGTRIDIRGRDLGSRIEDVRGRVYVAGTKCKVVEYYISVRIVCVVEAGTGSGPIRITIGKSGRRNVDSNTFYQFVSPAVESVFPTYGPISGGTKLTIYGKNLNVGSNRSVSLDDLPCQILPESNSTKSVICVTSPSTRTRETGSLKIQIDDYVQTISSKYTYRPDPVIKSIDPTASFESGGRVVTVQGANLDSVQYAHMYLLNAVEGPAELVSDMSECQVENSTFMFCLSPRVRLPPTHSTSTYARWPVGFRMDDVQPVRNLGYRVQMTTVPDPQFLPFKGIHVHSPEHPLVITGNYLSQAAGPQEYRIYVGTERCLVTLLDSRQILCKLPATQPSASDENGDPVYGSRPLVTVKIGNIRAELGLIEYESLLGLRIGPWRLLILGAVGCTLLTVACILLFTLWRRRSNQHERDYKRIQMQMDQMESTVRNECKQAFAELQTDVTDLMADIGDSGIPYHEKAEFISRLLFSDAPDSSDIVRSWGMGMNIYSSQMPIALGQFDSLLWDKHFIFVLVQTIESDSTISVSERANLCSLIIGSLIRNMPYCTDVVLTLLAAHIENSVQNRSTHLLFRRSDSVVEKLLSLWLTISMYPYLSDITHGPGRPFFLLYRALKCQTEKGPIDAVTGSSRYSLSEQKLLRESVDIHAVQLLVIPLDGFDQSPVVCRVLQCDTISQVKSKILDLIYKSHAFSSRISVEQFDLEWRCPKRGTIILSDDDKPNVKGLKKLNTVGAYNLPNNALLSMQSRSPHSFTYRSGSSDTTCSAWSSAHLLDNTAVNRSEGQYYHLSNPPSGVFSLDKSKKCDDSVNGTVLRNIPEVYLTRLLTSKGTIQKFVDDFFDAALFLHQPEVPAVLKYLFDFLDHQAERNQVTDPDVVHSWKTNAFILRFWVNLIKNPNMLFDIQRQDFLDSSLSVIGQTLIDACSRSQFPLGKESPSSKLLFAKDICRYRPIAFDMFRRVKRQATIGEKQLYEHTNSMSKSVNEGVSSTAAVGELLQWVKANGVRFSDMLCRDPIAIQHRLPDRLQQIVQCSITEPEHIYATLQ</sequence>
<evidence type="ECO:0000256" key="3">
    <source>
        <dbReference type="ARBA" id="ARBA00022475"/>
    </source>
</evidence>
<evidence type="ECO:0000256" key="5">
    <source>
        <dbReference type="ARBA" id="ARBA00022729"/>
    </source>
</evidence>
<keyword evidence="16" id="KW-1185">Reference proteome</keyword>
<dbReference type="InterPro" id="IPR046800">
    <property type="entry name" value="Plexin_RBD"/>
</dbReference>
<dbReference type="InterPro" id="IPR002165">
    <property type="entry name" value="Plexin_repeat"/>
</dbReference>
<dbReference type="Gene3D" id="2.130.10.10">
    <property type="entry name" value="YVTN repeat-like/Quinoprotein amine dehydrogenase"/>
    <property type="match status" value="1"/>
</dbReference>
<dbReference type="GO" id="GO:0007162">
    <property type="term" value="P:negative regulation of cell adhesion"/>
    <property type="evidence" value="ECO:0007669"/>
    <property type="project" value="TreeGrafter"/>
</dbReference>
<dbReference type="Pfam" id="PF17960">
    <property type="entry name" value="TIG_plexin"/>
    <property type="match status" value="1"/>
</dbReference>
<dbReference type="Pfam" id="PF20170">
    <property type="entry name" value="Plexin_RBD"/>
    <property type="match status" value="1"/>
</dbReference>
<dbReference type="Pfam" id="PF08337">
    <property type="entry name" value="Plexin_cytopl"/>
    <property type="match status" value="1"/>
</dbReference>
<dbReference type="InterPro" id="IPR002909">
    <property type="entry name" value="IPT_dom"/>
</dbReference>
<dbReference type="GO" id="GO:0097374">
    <property type="term" value="P:sensory neuron axon guidance"/>
    <property type="evidence" value="ECO:0007669"/>
    <property type="project" value="TreeGrafter"/>
</dbReference>
<keyword evidence="9 13" id="KW-0472">Membrane</keyword>
<dbReference type="SUPFAM" id="SSF101912">
    <property type="entry name" value="Sema domain"/>
    <property type="match status" value="1"/>
</dbReference>
<dbReference type="WBParaSite" id="L893_g13716.t2">
    <property type="protein sequence ID" value="L893_g13716.t2"/>
    <property type="gene ID" value="L893_g13716"/>
</dbReference>
<proteinExistence type="inferred from homology"/>
<feature type="transmembrane region" description="Helical" evidence="13">
    <location>
        <begin position="1163"/>
        <end position="1187"/>
    </location>
</feature>
<evidence type="ECO:0000313" key="17">
    <source>
        <dbReference type="WBParaSite" id="L893_g13716.t2"/>
    </source>
</evidence>
<dbReference type="GO" id="GO:0005886">
    <property type="term" value="C:plasma membrane"/>
    <property type="evidence" value="ECO:0007669"/>
    <property type="project" value="UniProtKB-SubCell"/>
</dbReference>
<dbReference type="Gene3D" id="1.10.506.10">
    <property type="entry name" value="GTPase Activation - p120gap, domain 1"/>
    <property type="match status" value="2"/>
</dbReference>
<dbReference type="SMART" id="SM00429">
    <property type="entry name" value="IPT"/>
    <property type="match status" value="3"/>
</dbReference>
<dbReference type="PANTHER" id="PTHR22625:SF44">
    <property type="entry name" value="PLEXIN-B"/>
    <property type="match status" value="1"/>
</dbReference>
<dbReference type="InterPro" id="IPR013548">
    <property type="entry name" value="Plexin_cytoplasmic_RasGAP_dom"/>
</dbReference>
<evidence type="ECO:0000256" key="10">
    <source>
        <dbReference type="ARBA" id="ARBA00023157"/>
    </source>
</evidence>
<dbReference type="Proteomes" id="UP000095287">
    <property type="component" value="Unplaced"/>
</dbReference>
<comment type="caution">
    <text evidence="12">Lacks conserved residue(s) required for the propagation of feature annotation.</text>
</comment>